<dbReference type="Pfam" id="PF04233">
    <property type="entry name" value="Phage_Mu_F"/>
    <property type="match status" value="1"/>
</dbReference>
<accession>X0ZFD0</accession>
<dbReference type="EMBL" id="BART01008078">
    <property type="protein sequence ID" value="GAG68385.1"/>
    <property type="molecule type" value="Genomic_DNA"/>
</dbReference>
<gene>
    <name evidence="2" type="ORF">S01H4_18247</name>
</gene>
<evidence type="ECO:0000313" key="2">
    <source>
        <dbReference type="EMBL" id="GAG68385.1"/>
    </source>
</evidence>
<comment type="caution">
    <text evidence="2">The sequence shown here is derived from an EMBL/GenBank/DDBJ whole genome shotgun (WGS) entry which is preliminary data.</text>
</comment>
<protein>
    <recommendedName>
        <fullName evidence="1">Phage head morphogenesis domain-containing protein</fullName>
    </recommendedName>
</protein>
<dbReference type="AlphaFoldDB" id="X0ZFD0"/>
<sequence length="317" mass="36055">MINITSNIARQQYQAEFERNMAALENVQIRELKPVLNRQYIRSAQAIQQGMLDINFAVDKDGDRLRELLFRHYRRIATVFGDKVFKAIEEAQKSIAAPEIKGPKDEFWGEINRWMTTQAGMKIRHIQKTTKKNIAAVIQKGMNEGESHRTIARNIRKNGRITTQQRAIKIARTETHTAAVRSVDAGIKATRVEMEKEWVASYDERTRVSHRAADKQKVAQDAKFIVGEIALDYPGDPSGPPATVINCRCVLLYHTVRATDKLKPYKPEVPAIPDWKDTKTLHDAEVGLTGLFKKAKAKNSVIAITEKHPEFKGEFRP</sequence>
<dbReference type="InterPro" id="IPR006528">
    <property type="entry name" value="Phage_head_morphogenesis_dom"/>
</dbReference>
<organism evidence="2">
    <name type="scientific">marine sediment metagenome</name>
    <dbReference type="NCBI Taxonomy" id="412755"/>
    <lineage>
        <taxon>unclassified sequences</taxon>
        <taxon>metagenomes</taxon>
        <taxon>ecological metagenomes</taxon>
    </lineage>
</organism>
<reference evidence="2" key="1">
    <citation type="journal article" date="2014" name="Front. Microbiol.">
        <title>High frequency of phylogenetically diverse reductive dehalogenase-homologous genes in deep subseafloor sedimentary metagenomes.</title>
        <authorList>
            <person name="Kawai M."/>
            <person name="Futagami T."/>
            <person name="Toyoda A."/>
            <person name="Takaki Y."/>
            <person name="Nishi S."/>
            <person name="Hori S."/>
            <person name="Arai W."/>
            <person name="Tsubouchi T."/>
            <person name="Morono Y."/>
            <person name="Uchiyama I."/>
            <person name="Ito T."/>
            <person name="Fujiyama A."/>
            <person name="Inagaki F."/>
            <person name="Takami H."/>
        </authorList>
    </citation>
    <scope>NUCLEOTIDE SEQUENCE</scope>
    <source>
        <strain evidence="2">Expedition CK06-06</strain>
    </source>
</reference>
<evidence type="ECO:0000259" key="1">
    <source>
        <dbReference type="Pfam" id="PF04233"/>
    </source>
</evidence>
<feature type="domain" description="Phage head morphogenesis" evidence="1">
    <location>
        <begin position="133"/>
        <end position="251"/>
    </location>
</feature>
<name>X0ZFD0_9ZZZZ</name>
<feature type="non-terminal residue" evidence="2">
    <location>
        <position position="317"/>
    </location>
</feature>
<proteinExistence type="predicted"/>